<dbReference type="Proteomes" id="UP001149411">
    <property type="component" value="Unassembled WGS sequence"/>
</dbReference>
<protein>
    <submittedName>
        <fullName evidence="2">Uncharacterized protein</fullName>
    </submittedName>
</protein>
<evidence type="ECO:0000313" key="2">
    <source>
        <dbReference type="EMBL" id="MCX2819780.1"/>
    </source>
</evidence>
<feature type="compositionally biased region" description="Basic and acidic residues" evidence="1">
    <location>
        <begin position="1"/>
        <end position="13"/>
    </location>
</feature>
<name>A0A9Q4C4N8_9EURY</name>
<feature type="region of interest" description="Disordered" evidence="1">
    <location>
        <begin position="1"/>
        <end position="47"/>
    </location>
</feature>
<organism evidence="2 3">
    <name type="scientific">Halorutilus salinus</name>
    <dbReference type="NCBI Taxonomy" id="2487751"/>
    <lineage>
        <taxon>Archaea</taxon>
        <taxon>Methanobacteriati</taxon>
        <taxon>Methanobacteriota</taxon>
        <taxon>Stenosarchaea group</taxon>
        <taxon>Halobacteria</taxon>
        <taxon>Halorutilales</taxon>
        <taxon>Halorutilaceae</taxon>
        <taxon>Halorutilus</taxon>
    </lineage>
</organism>
<evidence type="ECO:0000256" key="1">
    <source>
        <dbReference type="SAM" id="MobiDB-lite"/>
    </source>
</evidence>
<dbReference type="EMBL" id="RKLV01000012">
    <property type="protein sequence ID" value="MCX2819780.1"/>
    <property type="molecule type" value="Genomic_DNA"/>
</dbReference>
<comment type="caution">
    <text evidence="2">The sequence shown here is derived from an EMBL/GenBank/DDBJ whole genome shotgun (WGS) entry which is preliminary data.</text>
</comment>
<dbReference type="AlphaFoldDB" id="A0A9Q4C4N8"/>
<feature type="compositionally biased region" description="Acidic residues" evidence="1">
    <location>
        <begin position="14"/>
        <end position="26"/>
    </location>
</feature>
<dbReference type="RefSeq" id="WP_266088359.1">
    <property type="nucleotide sequence ID" value="NZ_RKLV01000012.1"/>
</dbReference>
<proteinExistence type="predicted"/>
<keyword evidence="3" id="KW-1185">Reference proteome</keyword>
<feature type="compositionally biased region" description="Basic and acidic residues" evidence="1">
    <location>
        <begin position="29"/>
        <end position="46"/>
    </location>
</feature>
<accession>A0A9Q4C4N8</accession>
<reference evidence="2" key="1">
    <citation type="submission" date="2022-09" db="EMBL/GenBank/DDBJ databases">
        <title>Haloadaptaus new haloarchaeum isolated from saline soil.</title>
        <authorList>
            <person name="Duran-Viseras A."/>
            <person name="Sanchez-Porro C."/>
            <person name="Ventosa A."/>
        </authorList>
    </citation>
    <scope>NUCLEOTIDE SEQUENCE</scope>
    <source>
        <strain evidence="2">F3-133</strain>
    </source>
</reference>
<gene>
    <name evidence="2" type="ORF">EGH25_10510</name>
</gene>
<sequence>MENKSEKPIRNEIRDEELDAFFEENASEASKRPWDTEEWEEKREETIGDECEWCGGKEDLVIHHKEHEDMQWWKLWDRIRDYAFEKSDAYEELEIPTNECCPNCKSQSIYTRETKEPEYRCQKCKSEFDEPAEKEGSLKNSERYWKAMNEYVQRDDVREWITEQFGQIYEEYWESYFNMEYTATVCKSCHYAYHENNQKICSECGETYADYRGDLQKYVCWDCVVEIKELEKCPECGENWYNPEHRDECKKCRHNYSVETADFVCADCGEEWENQVVMEPPGIFHYHEADCEQGSIKQKGVTYYVCPDCDYESESEETVKLHVDNTNCSPEKIERKTYD</sequence>
<evidence type="ECO:0000313" key="3">
    <source>
        <dbReference type="Proteomes" id="UP001149411"/>
    </source>
</evidence>